<dbReference type="GO" id="GO:0003677">
    <property type="term" value="F:DNA binding"/>
    <property type="evidence" value="ECO:0007669"/>
    <property type="project" value="UniProtKB-KW"/>
</dbReference>
<name>A0A810L0Z9_9ACTN</name>
<dbReference type="CDD" id="cd00090">
    <property type="entry name" value="HTH_ARSR"/>
    <property type="match status" value="1"/>
</dbReference>
<gene>
    <name evidence="5" type="ORF">Asera_32020</name>
</gene>
<dbReference type="Gene3D" id="1.10.10.10">
    <property type="entry name" value="Winged helix-like DNA-binding domain superfamily/Winged helix DNA-binding domain"/>
    <property type="match status" value="1"/>
</dbReference>
<dbReference type="InterPro" id="IPR011991">
    <property type="entry name" value="ArsR-like_HTH"/>
</dbReference>
<dbReference type="PANTHER" id="PTHR43132:SF6">
    <property type="entry name" value="HTH-TYPE TRANSCRIPTIONAL REPRESSOR CZRA"/>
    <property type="match status" value="1"/>
</dbReference>
<proteinExistence type="predicted"/>
<evidence type="ECO:0000256" key="1">
    <source>
        <dbReference type="ARBA" id="ARBA00023015"/>
    </source>
</evidence>
<reference evidence="5" key="1">
    <citation type="submission" date="2020-08" db="EMBL/GenBank/DDBJ databases">
        <title>Whole genome shotgun sequence of Actinocatenispora sera NBRC 101916.</title>
        <authorList>
            <person name="Komaki H."/>
            <person name="Tamura T."/>
        </authorList>
    </citation>
    <scope>NUCLEOTIDE SEQUENCE</scope>
    <source>
        <strain evidence="5">NBRC 101916</strain>
    </source>
</reference>
<dbReference type="InterPro" id="IPR036388">
    <property type="entry name" value="WH-like_DNA-bd_sf"/>
</dbReference>
<dbReference type="GO" id="GO:0003700">
    <property type="term" value="F:DNA-binding transcription factor activity"/>
    <property type="evidence" value="ECO:0007669"/>
    <property type="project" value="InterPro"/>
</dbReference>
<keyword evidence="1" id="KW-0805">Transcription regulation</keyword>
<dbReference type="SUPFAM" id="SSF46785">
    <property type="entry name" value="Winged helix' DNA-binding domain"/>
    <property type="match status" value="1"/>
</dbReference>
<sequence length="323" mass="35079">MRSELAFSADDLARTRFAVSPMWEVVASYQLLASPARHPLHQPWLDQVRPRVAAAGLDAGWLAALVPAQGYVPDFLTPLPDDPAPTLAAELAAIRATAPRDVRTDLDQYPTSNPRAQALRADPPGRLAQLADEVATYWDLALGPYWAKVRAVLDADVFRRARQVAERGTGHLFNSLHETLSWDNNTLQLVRRQCALTRDGIGAGLVLVPSAFVGRVLTWSRPPHPPQLLYPARGAATLWEHQPVRHHAAIAAVLGRSRALLLTELETPTSTTDLARRTGISAAGVSQHLTALRDAGIVSTHRAGRSVLYARTAVAESLLADTD</sequence>
<dbReference type="InterPro" id="IPR051011">
    <property type="entry name" value="Metal_resp_trans_reg"/>
</dbReference>
<keyword evidence="6" id="KW-1185">Reference proteome</keyword>
<evidence type="ECO:0000256" key="2">
    <source>
        <dbReference type="ARBA" id="ARBA00023125"/>
    </source>
</evidence>
<accession>A0A810L0Z9</accession>
<keyword evidence="2" id="KW-0238">DNA-binding</keyword>
<dbReference type="Proteomes" id="UP000680750">
    <property type="component" value="Chromosome"/>
</dbReference>
<dbReference type="InterPro" id="IPR001845">
    <property type="entry name" value="HTH_ArsR_DNA-bd_dom"/>
</dbReference>
<evidence type="ECO:0000313" key="6">
    <source>
        <dbReference type="Proteomes" id="UP000680750"/>
    </source>
</evidence>
<dbReference type="KEGG" id="aser:Asera_32020"/>
<evidence type="ECO:0000259" key="4">
    <source>
        <dbReference type="PROSITE" id="PS50987"/>
    </source>
</evidence>
<feature type="domain" description="HTH arsR-type" evidence="4">
    <location>
        <begin position="236"/>
        <end position="323"/>
    </location>
</feature>
<protein>
    <submittedName>
        <fullName evidence="5">Transcriptional regulator</fullName>
    </submittedName>
</protein>
<keyword evidence="3" id="KW-0804">Transcription</keyword>
<dbReference type="Pfam" id="PF01022">
    <property type="entry name" value="HTH_5"/>
    <property type="match status" value="1"/>
</dbReference>
<dbReference type="RefSeq" id="WP_030448776.1">
    <property type="nucleotide sequence ID" value="NZ_AP023354.1"/>
</dbReference>
<dbReference type="PANTHER" id="PTHR43132">
    <property type="entry name" value="ARSENICAL RESISTANCE OPERON REPRESSOR ARSR-RELATED"/>
    <property type="match status" value="1"/>
</dbReference>
<dbReference type="InterPro" id="IPR036390">
    <property type="entry name" value="WH_DNA-bd_sf"/>
</dbReference>
<dbReference type="SMART" id="SM00418">
    <property type="entry name" value="HTH_ARSR"/>
    <property type="match status" value="1"/>
</dbReference>
<dbReference type="PROSITE" id="PS50987">
    <property type="entry name" value="HTH_ARSR_2"/>
    <property type="match status" value="1"/>
</dbReference>
<evidence type="ECO:0000313" key="5">
    <source>
        <dbReference type="EMBL" id="BCJ29094.1"/>
    </source>
</evidence>
<evidence type="ECO:0000256" key="3">
    <source>
        <dbReference type="ARBA" id="ARBA00023163"/>
    </source>
</evidence>
<dbReference type="OrthoDB" id="3542816at2"/>
<dbReference type="AlphaFoldDB" id="A0A810L0Z9"/>
<dbReference type="EMBL" id="AP023354">
    <property type="protein sequence ID" value="BCJ29094.1"/>
    <property type="molecule type" value="Genomic_DNA"/>
</dbReference>
<organism evidence="5 6">
    <name type="scientific">Actinocatenispora sera</name>
    <dbReference type="NCBI Taxonomy" id="390989"/>
    <lineage>
        <taxon>Bacteria</taxon>
        <taxon>Bacillati</taxon>
        <taxon>Actinomycetota</taxon>
        <taxon>Actinomycetes</taxon>
        <taxon>Micromonosporales</taxon>
        <taxon>Micromonosporaceae</taxon>
        <taxon>Actinocatenispora</taxon>
    </lineage>
</organism>